<dbReference type="FunFam" id="3.30.70.2740:FF:000001">
    <property type="entry name" value="D-lactate dehydrogenase mitochondrial"/>
    <property type="match status" value="1"/>
</dbReference>
<dbReference type="PANTHER" id="PTHR42934:SF2">
    <property type="entry name" value="GLYCOLATE OXIDASE SUBUNIT GLCD"/>
    <property type="match status" value="1"/>
</dbReference>
<dbReference type="Pfam" id="PF01565">
    <property type="entry name" value="FAD_binding_4"/>
    <property type="match status" value="1"/>
</dbReference>
<organism evidence="7 8">
    <name type="scientific">Dermacoccus nishinomiyaensis</name>
    <dbReference type="NCBI Taxonomy" id="1274"/>
    <lineage>
        <taxon>Bacteria</taxon>
        <taxon>Bacillati</taxon>
        <taxon>Actinomycetota</taxon>
        <taxon>Actinomycetes</taxon>
        <taxon>Micrococcales</taxon>
        <taxon>Dermacoccaceae</taxon>
        <taxon>Dermacoccus</taxon>
    </lineage>
</organism>
<comment type="cofactor">
    <cofactor evidence="1">
        <name>FAD</name>
        <dbReference type="ChEBI" id="CHEBI:57692"/>
    </cofactor>
</comment>
<evidence type="ECO:0000259" key="6">
    <source>
        <dbReference type="PROSITE" id="PS51387"/>
    </source>
</evidence>
<keyword evidence="8" id="KW-1185">Reference proteome</keyword>
<dbReference type="GO" id="GO:0071949">
    <property type="term" value="F:FAD binding"/>
    <property type="evidence" value="ECO:0007669"/>
    <property type="project" value="InterPro"/>
</dbReference>
<sequence length="451" mass="47173">MSGTLVTDPDVVDAASRDRSPVEEVGAAIALVRATCRDDVVATMRWANERGVPVITRGAGTGLSGGANAIDGCLVLDVSRMNAIKTINPAERIAVVEPGVLNGDLSDAVREQGLFYPPDPGSWRISSIGGNVATNAGGLCCVKYGVTKKFVRALEVVLADGSVMRTGTPTAKGVAGYDLTGLIVGSEGTLGVVTEVTLALVPAPDDELVAVALFDSASRACEVAATYLEAGGRPSMLEFMDGPTLAAVQRMADLGFDESVDGMLIVGCDDATRQDVEFAAFSRLAEEAGAEVFVAESVAESLQFTAARRLVGNAFEAMGRDLVDDVCVPLRRTGELVDGVRALGKKHRIRVATAGHLGDGNMHPAVLYSPGDAPEAVDEKRRAYAAFEEIMQLGLDLGGTITGEHGVGRLKASVLPVELGETNTRIQRELRRVFDPNGTLNPGVNLASDHS</sequence>
<dbReference type="InterPro" id="IPR016164">
    <property type="entry name" value="FAD-linked_Oxase-like_C"/>
</dbReference>
<evidence type="ECO:0000256" key="5">
    <source>
        <dbReference type="ARBA" id="ARBA00023002"/>
    </source>
</evidence>
<dbReference type="EMBL" id="CP008889">
    <property type="protein sequence ID" value="AIF41689.1"/>
    <property type="molecule type" value="Genomic_DNA"/>
</dbReference>
<dbReference type="Gene3D" id="3.30.70.2740">
    <property type="match status" value="1"/>
</dbReference>
<dbReference type="eggNOG" id="COG0277">
    <property type="taxonomic scope" value="Bacteria"/>
</dbReference>
<evidence type="ECO:0000256" key="2">
    <source>
        <dbReference type="ARBA" id="ARBA00008000"/>
    </source>
</evidence>
<name>A0A075JIC4_9MICO</name>
<protein>
    <submittedName>
        <fullName evidence="7">FAD-linked oxidase</fullName>
    </submittedName>
</protein>
<dbReference type="InterPro" id="IPR016171">
    <property type="entry name" value="Vanillyl_alc_oxidase_C-sub2"/>
</dbReference>
<dbReference type="InterPro" id="IPR016169">
    <property type="entry name" value="FAD-bd_PCMH_sub2"/>
</dbReference>
<evidence type="ECO:0000256" key="1">
    <source>
        <dbReference type="ARBA" id="ARBA00001974"/>
    </source>
</evidence>
<dbReference type="InterPro" id="IPR036318">
    <property type="entry name" value="FAD-bd_PCMH-like_sf"/>
</dbReference>
<feature type="domain" description="FAD-binding PCMH-type" evidence="6">
    <location>
        <begin position="24"/>
        <end position="203"/>
    </location>
</feature>
<evidence type="ECO:0000256" key="3">
    <source>
        <dbReference type="ARBA" id="ARBA00022630"/>
    </source>
</evidence>
<accession>A0A075JIC4</accession>
<dbReference type="AlphaFoldDB" id="A0A075JIC4"/>
<keyword evidence="5" id="KW-0560">Oxidoreductase</keyword>
<dbReference type="InterPro" id="IPR004113">
    <property type="entry name" value="FAD-bd_oxidored_4_C"/>
</dbReference>
<dbReference type="Gene3D" id="1.10.45.10">
    <property type="entry name" value="Vanillyl-alcohol Oxidase, Chain A, domain 4"/>
    <property type="match status" value="1"/>
</dbReference>
<dbReference type="Proteomes" id="UP000027986">
    <property type="component" value="Chromosome"/>
</dbReference>
<keyword evidence="4" id="KW-0274">FAD</keyword>
<dbReference type="Pfam" id="PF02913">
    <property type="entry name" value="FAD-oxidase_C"/>
    <property type="match status" value="1"/>
</dbReference>
<dbReference type="PROSITE" id="PS51387">
    <property type="entry name" value="FAD_PCMH"/>
    <property type="match status" value="1"/>
</dbReference>
<dbReference type="Gene3D" id="3.30.465.10">
    <property type="match status" value="1"/>
</dbReference>
<dbReference type="PANTHER" id="PTHR42934">
    <property type="entry name" value="GLYCOLATE OXIDASE SUBUNIT GLCD"/>
    <property type="match status" value="1"/>
</dbReference>
<dbReference type="HOGENOM" id="CLU_017779_9_2_11"/>
<dbReference type="InterPro" id="IPR016166">
    <property type="entry name" value="FAD-bd_PCMH"/>
</dbReference>
<dbReference type="SUPFAM" id="SSF56176">
    <property type="entry name" value="FAD-binding/transporter-associated domain-like"/>
    <property type="match status" value="1"/>
</dbReference>
<dbReference type="InterPro" id="IPR051914">
    <property type="entry name" value="FAD-linked_OxidoTrans_Type4"/>
</dbReference>
<keyword evidence="3" id="KW-0285">Flavoprotein</keyword>
<proteinExistence type="inferred from homology"/>
<comment type="similarity">
    <text evidence="2">Belongs to the FAD-binding oxidoreductase/transferase type 4 family.</text>
</comment>
<reference evidence="7 8" key="1">
    <citation type="submission" date="2014-07" db="EMBL/GenBank/DDBJ databases">
        <title>Genome Sequencing of Dermacoccus nishinomiyaensis.</title>
        <authorList>
            <person name="Hong K.W."/>
            <person name="Chan K.G."/>
        </authorList>
    </citation>
    <scope>NUCLEOTIDE SEQUENCE [LARGE SCALE GENOMIC DNA]</scope>
    <source>
        <strain evidence="7 8">M25</strain>
    </source>
</reference>
<dbReference type="InterPro" id="IPR006094">
    <property type="entry name" value="Oxid_FAD_bind_N"/>
</dbReference>
<dbReference type="GO" id="GO:0016491">
    <property type="term" value="F:oxidoreductase activity"/>
    <property type="evidence" value="ECO:0007669"/>
    <property type="project" value="UniProtKB-KW"/>
</dbReference>
<dbReference type="SUPFAM" id="SSF55103">
    <property type="entry name" value="FAD-linked oxidases, C-terminal domain"/>
    <property type="match status" value="1"/>
</dbReference>
<gene>
    <name evidence="7" type="ORF">HX89_12975</name>
</gene>
<evidence type="ECO:0000256" key="4">
    <source>
        <dbReference type="ARBA" id="ARBA00022827"/>
    </source>
</evidence>
<dbReference type="KEGG" id="dni:HX89_12975"/>
<evidence type="ECO:0000313" key="8">
    <source>
        <dbReference type="Proteomes" id="UP000027986"/>
    </source>
</evidence>
<evidence type="ECO:0000313" key="7">
    <source>
        <dbReference type="EMBL" id="AIF41689.1"/>
    </source>
</evidence>